<evidence type="ECO:0008006" key="2">
    <source>
        <dbReference type="Google" id="ProtNLM"/>
    </source>
</evidence>
<name>A0A382FAT3_9ZZZZ</name>
<dbReference type="PANTHER" id="PTHR13061:SF29">
    <property type="entry name" value="GAMMA CARBONIC ANHYDRASE-LIKE 1, MITOCHONDRIAL-RELATED"/>
    <property type="match status" value="1"/>
</dbReference>
<dbReference type="InterPro" id="IPR001451">
    <property type="entry name" value="Hexapep"/>
</dbReference>
<dbReference type="InterPro" id="IPR050484">
    <property type="entry name" value="Transf_Hexapept/Carb_Anhydrase"/>
</dbReference>
<dbReference type="Gene3D" id="2.160.10.10">
    <property type="entry name" value="Hexapeptide repeat proteins"/>
    <property type="match status" value="1"/>
</dbReference>
<dbReference type="InterPro" id="IPR011004">
    <property type="entry name" value="Trimer_LpxA-like_sf"/>
</dbReference>
<proteinExistence type="predicted"/>
<dbReference type="Pfam" id="PF00132">
    <property type="entry name" value="Hexapep"/>
    <property type="match status" value="1"/>
</dbReference>
<accession>A0A382FAT3</accession>
<protein>
    <recommendedName>
        <fullName evidence="2">Gamma carbonic anhydrase family protein</fullName>
    </recommendedName>
</protein>
<dbReference type="EMBL" id="UINC01048640">
    <property type="protein sequence ID" value="SVB59414.1"/>
    <property type="molecule type" value="Genomic_DNA"/>
</dbReference>
<dbReference type="PANTHER" id="PTHR13061">
    <property type="entry name" value="DYNACTIN SUBUNIT P25"/>
    <property type="match status" value="1"/>
</dbReference>
<dbReference type="SUPFAM" id="SSF51161">
    <property type="entry name" value="Trimeric LpxA-like enzymes"/>
    <property type="match status" value="1"/>
</dbReference>
<gene>
    <name evidence="1" type="ORF">METZ01_LOCUS212268</name>
</gene>
<organism evidence="1">
    <name type="scientific">marine metagenome</name>
    <dbReference type="NCBI Taxonomy" id="408172"/>
    <lineage>
        <taxon>unclassified sequences</taxon>
        <taxon>metagenomes</taxon>
        <taxon>ecological metagenomes</taxon>
    </lineage>
</organism>
<dbReference type="CDD" id="cd04645">
    <property type="entry name" value="LbH_gamma_CA_like"/>
    <property type="match status" value="1"/>
</dbReference>
<dbReference type="InterPro" id="IPR047324">
    <property type="entry name" value="LbH_gamma_CA-like"/>
</dbReference>
<evidence type="ECO:0000313" key="1">
    <source>
        <dbReference type="EMBL" id="SVB59414.1"/>
    </source>
</evidence>
<dbReference type="AlphaFoldDB" id="A0A382FAT3"/>
<reference evidence="1" key="1">
    <citation type="submission" date="2018-05" db="EMBL/GenBank/DDBJ databases">
        <authorList>
            <person name="Lanie J.A."/>
            <person name="Ng W.-L."/>
            <person name="Kazmierczak K.M."/>
            <person name="Andrzejewski T.M."/>
            <person name="Davidsen T.M."/>
            <person name="Wayne K.J."/>
            <person name="Tettelin H."/>
            <person name="Glass J.I."/>
            <person name="Rusch D."/>
            <person name="Podicherti R."/>
            <person name="Tsui H.-C.T."/>
            <person name="Winkler M.E."/>
        </authorList>
    </citation>
    <scope>NUCLEOTIDE SEQUENCE</scope>
</reference>
<sequence>MIIEFEEKKPVIADDIFVAPTAAVIGDVSIGEGSSVWFGAVIRGDYGPIRIGSGCSIQDNVVIHVNHSSDGLVFPTIIEDDCIIGHGAVIEGCRLGKGCLIGMNAVILPKASLGEGCVVAAGSVIKTGEEIPPYSLLAGTPAIIKRTFDGPSDDLTWAVSEYRQLSVKYQSRSKIITSKRGSL</sequence>